<evidence type="ECO:0000259" key="2">
    <source>
        <dbReference type="Pfam" id="PF00149"/>
    </source>
</evidence>
<dbReference type="PANTHER" id="PTHR47680">
    <property type="entry name" value="SHEWANELLA-LIKE PROTEIN PHOSPHATASE 2"/>
    <property type="match status" value="1"/>
</dbReference>
<evidence type="ECO:0000313" key="3">
    <source>
        <dbReference type="Proteomes" id="UP000515124"/>
    </source>
</evidence>
<feature type="domain" description="Calcineurin-like phosphoesterase" evidence="2">
    <location>
        <begin position="83"/>
        <end position="188"/>
    </location>
</feature>
<evidence type="ECO:0000313" key="4">
    <source>
        <dbReference type="RefSeq" id="XP_021829287.1"/>
    </source>
</evidence>
<protein>
    <submittedName>
        <fullName evidence="4">Shewanella-like protein phosphatase 2</fullName>
    </submittedName>
</protein>
<evidence type="ECO:0000256" key="1">
    <source>
        <dbReference type="SAM" id="MobiDB-lite"/>
    </source>
</evidence>
<dbReference type="GO" id="GO:0016787">
    <property type="term" value="F:hydrolase activity"/>
    <property type="evidence" value="ECO:0007669"/>
    <property type="project" value="InterPro"/>
</dbReference>
<dbReference type="InterPro" id="IPR004843">
    <property type="entry name" value="Calcineurin-like_PHP"/>
</dbReference>
<dbReference type="Proteomes" id="UP000515124">
    <property type="component" value="Unplaced"/>
</dbReference>
<accession>A0A6P5TQ68</accession>
<keyword evidence="3" id="KW-1185">Reference proteome</keyword>
<dbReference type="Pfam" id="PF00149">
    <property type="entry name" value="Metallophos"/>
    <property type="match status" value="1"/>
</dbReference>
<dbReference type="InterPro" id="IPR029052">
    <property type="entry name" value="Metallo-depent_PP-like"/>
</dbReference>
<dbReference type="RefSeq" id="XP_021829287.1">
    <property type="nucleotide sequence ID" value="XM_021973595.1"/>
</dbReference>
<dbReference type="KEGG" id="pavi:110769586"/>
<feature type="compositionally biased region" description="Low complexity" evidence="1">
    <location>
        <begin position="12"/>
        <end position="22"/>
    </location>
</feature>
<dbReference type="SUPFAM" id="SSF56300">
    <property type="entry name" value="Metallo-dependent phosphatases"/>
    <property type="match status" value="1"/>
</dbReference>
<dbReference type="GeneID" id="110769586"/>
<proteinExistence type="predicted"/>
<dbReference type="Gene3D" id="3.60.21.10">
    <property type="match status" value="1"/>
</dbReference>
<gene>
    <name evidence="4" type="primary">LOC110769586</name>
</gene>
<feature type="region of interest" description="Disordered" evidence="1">
    <location>
        <begin position="1"/>
        <end position="22"/>
    </location>
</feature>
<sequence length="277" mass="30649">MEDDRAPPPAAAPAKESSSSSACKDVPNLLSSFVDTFIDFSVSGGLFLLPQNDQNALPYHRNLGGDLLPSPPPLQTYYPPQDRLIAIGDLHGDLEKTKESLRLAKLIDPESGKWVGGSSTLVQIGDVLDRGGDELKILYYLEKLRREAARCGGTVITMHGNHEIMNVEGDFRYVTHKGLDEFRGPSPSPYLSRLFGERRDVQLPYFCFLFGRLFSYDAFTRGLEQPKDPFDGVPLGFKNVKEEFVDGFRARIAALRPNGPISSRFLSKNLTVLVVGS</sequence>
<organism evidence="3 4">
    <name type="scientific">Prunus avium</name>
    <name type="common">Cherry</name>
    <name type="synonym">Cerasus avium</name>
    <dbReference type="NCBI Taxonomy" id="42229"/>
    <lineage>
        <taxon>Eukaryota</taxon>
        <taxon>Viridiplantae</taxon>
        <taxon>Streptophyta</taxon>
        <taxon>Embryophyta</taxon>
        <taxon>Tracheophyta</taxon>
        <taxon>Spermatophyta</taxon>
        <taxon>Magnoliopsida</taxon>
        <taxon>eudicotyledons</taxon>
        <taxon>Gunneridae</taxon>
        <taxon>Pentapetalae</taxon>
        <taxon>rosids</taxon>
        <taxon>fabids</taxon>
        <taxon>Rosales</taxon>
        <taxon>Rosaceae</taxon>
        <taxon>Amygdaloideae</taxon>
        <taxon>Amygdaleae</taxon>
        <taxon>Prunus</taxon>
    </lineage>
</organism>
<dbReference type="PANTHER" id="PTHR47680:SF2">
    <property type="entry name" value="SHEWANELLA-LIKE PROTEIN PHOSPHATASE 2"/>
    <property type="match status" value="1"/>
</dbReference>
<dbReference type="AlphaFoldDB" id="A0A6P5TQ68"/>
<reference evidence="4" key="1">
    <citation type="submission" date="2025-08" db="UniProtKB">
        <authorList>
            <consortium name="RefSeq"/>
        </authorList>
    </citation>
    <scope>IDENTIFICATION</scope>
</reference>
<name>A0A6P5TQ68_PRUAV</name>